<reference evidence="2 3" key="2">
    <citation type="submission" date="2018-11" db="EMBL/GenBank/DDBJ databases">
        <authorList>
            <consortium name="Pathogen Informatics"/>
        </authorList>
    </citation>
    <scope>NUCLEOTIDE SEQUENCE [LARGE SCALE GENOMIC DNA]</scope>
    <source>
        <strain evidence="2">Dakar</strain>
        <strain evidence="3">Dakar, Senegal</strain>
    </source>
</reference>
<evidence type="ECO:0000313" key="2">
    <source>
        <dbReference type="EMBL" id="VDP73742.1"/>
    </source>
</evidence>
<name>A0A183L0Q7_9TREM</name>
<dbReference type="Proteomes" id="UP000279833">
    <property type="component" value="Unassembled WGS sequence"/>
</dbReference>
<sequence>MNANNNSAIFNELHSNYADSEVSNTSNSLEESSSNSSIYDDKDVDLSVYLNFDQFNKSNVSRTLRKLDGSSSSLFSVDDDVDNDVLSTDSAEWNYNNRSCESDISNF</sequence>
<gene>
    <name evidence="2" type="ORF">SCUD_LOCUS20907</name>
</gene>
<dbReference type="EMBL" id="UZAK01045297">
    <property type="protein sequence ID" value="VDP73742.1"/>
    <property type="molecule type" value="Genomic_DNA"/>
</dbReference>
<protein>
    <submittedName>
        <fullName evidence="4">Suppressor protein SRP40-like</fullName>
    </submittedName>
</protein>
<evidence type="ECO:0000313" key="4">
    <source>
        <dbReference type="WBParaSite" id="SCUD_0002090901-mRNA-1"/>
    </source>
</evidence>
<dbReference type="WBParaSite" id="SCUD_0002090901-mRNA-1">
    <property type="protein sequence ID" value="SCUD_0002090901-mRNA-1"/>
    <property type="gene ID" value="SCUD_0002090901"/>
</dbReference>
<accession>A0A183L0Q7</accession>
<feature type="region of interest" description="Disordered" evidence="1">
    <location>
        <begin position="20"/>
        <end position="39"/>
    </location>
</feature>
<keyword evidence="3" id="KW-1185">Reference proteome</keyword>
<organism evidence="4">
    <name type="scientific">Schistosoma curassoni</name>
    <dbReference type="NCBI Taxonomy" id="6186"/>
    <lineage>
        <taxon>Eukaryota</taxon>
        <taxon>Metazoa</taxon>
        <taxon>Spiralia</taxon>
        <taxon>Lophotrochozoa</taxon>
        <taxon>Platyhelminthes</taxon>
        <taxon>Trematoda</taxon>
        <taxon>Digenea</taxon>
        <taxon>Strigeidida</taxon>
        <taxon>Schistosomatoidea</taxon>
        <taxon>Schistosomatidae</taxon>
        <taxon>Schistosoma</taxon>
    </lineage>
</organism>
<feature type="compositionally biased region" description="Low complexity" evidence="1">
    <location>
        <begin position="20"/>
        <end position="37"/>
    </location>
</feature>
<dbReference type="AlphaFoldDB" id="A0A183L0Q7"/>
<evidence type="ECO:0000313" key="3">
    <source>
        <dbReference type="Proteomes" id="UP000279833"/>
    </source>
</evidence>
<proteinExistence type="predicted"/>
<reference evidence="4" key="1">
    <citation type="submission" date="2016-06" db="UniProtKB">
        <authorList>
            <consortium name="WormBaseParasite"/>
        </authorList>
    </citation>
    <scope>IDENTIFICATION</scope>
</reference>
<evidence type="ECO:0000256" key="1">
    <source>
        <dbReference type="SAM" id="MobiDB-lite"/>
    </source>
</evidence>